<organism evidence="1 2">
    <name type="scientific">Candidozyma auris</name>
    <name type="common">Yeast</name>
    <name type="synonym">Candida auris</name>
    <dbReference type="NCBI Taxonomy" id="498019"/>
    <lineage>
        <taxon>Eukaryota</taxon>
        <taxon>Fungi</taxon>
        <taxon>Dikarya</taxon>
        <taxon>Ascomycota</taxon>
        <taxon>Saccharomycotina</taxon>
        <taxon>Pichiomycetes</taxon>
        <taxon>Metschnikowiaceae</taxon>
        <taxon>Candidozyma</taxon>
    </lineage>
</organism>
<dbReference type="VEuPathDB" id="FungiDB:QG37_07922"/>
<evidence type="ECO:0000313" key="1">
    <source>
        <dbReference type="EMBL" id="KND95820.1"/>
    </source>
</evidence>
<reference evidence="2" key="1">
    <citation type="journal article" date="2015" name="BMC Genomics">
        <title>Draft genome of a commonly misdiagnosed multidrug resistant pathogen Candida auris.</title>
        <authorList>
            <person name="Chatterjee S."/>
            <person name="Alampalli S.V."/>
            <person name="Nageshan R.K."/>
            <person name="Chettiar S.T."/>
            <person name="Joshi S."/>
            <person name="Tatu U.S."/>
        </authorList>
    </citation>
    <scope>NUCLEOTIDE SEQUENCE [LARGE SCALE GENOMIC DNA]</scope>
    <source>
        <strain evidence="2">6684</strain>
    </source>
</reference>
<sequence>MCHECGLLKKNLERAGCCLKDSYFNLETETMIRDAPQRPFTQSDSSIENSQRTCQKNSFQIQIAIVQADAYPTDITQALDFFKTLLQFKHYTNN</sequence>
<protein>
    <submittedName>
        <fullName evidence="1">Uncharacterized protein</fullName>
    </submittedName>
</protein>
<dbReference type="AlphaFoldDB" id="A0A0L0NQ66"/>
<dbReference type="EMBL" id="LGST01000065">
    <property type="protein sequence ID" value="KND95820.1"/>
    <property type="molecule type" value="Genomic_DNA"/>
</dbReference>
<comment type="caution">
    <text evidence="1">The sequence shown here is derived from an EMBL/GenBank/DDBJ whole genome shotgun (WGS) entry which is preliminary data.</text>
</comment>
<evidence type="ECO:0000313" key="2">
    <source>
        <dbReference type="Proteomes" id="UP000037122"/>
    </source>
</evidence>
<gene>
    <name evidence="1" type="ORF">QG37_07922</name>
</gene>
<dbReference type="Proteomes" id="UP000037122">
    <property type="component" value="Unassembled WGS sequence"/>
</dbReference>
<name>A0A0L0NQ66_CANAR</name>
<accession>A0A0L0NQ66</accession>
<proteinExistence type="predicted"/>